<feature type="region of interest" description="Disordered" evidence="17">
    <location>
        <begin position="227"/>
        <end position="253"/>
    </location>
</feature>
<evidence type="ECO:0000313" key="21">
    <source>
        <dbReference type="Proteomes" id="UP000593735"/>
    </source>
</evidence>
<name>A0A7S7M8Z4_9ACTN</name>
<feature type="domain" description="Membrane insertase YidC/Oxa/ALB C-terminal" evidence="19">
    <location>
        <begin position="23"/>
        <end position="216"/>
    </location>
</feature>
<feature type="transmembrane region" description="Helical" evidence="18">
    <location>
        <begin position="177"/>
        <end position="202"/>
    </location>
</feature>
<dbReference type="PANTHER" id="PTHR12428:SF65">
    <property type="entry name" value="CYTOCHROME C OXIDASE ASSEMBLY PROTEIN COX18, MITOCHONDRIAL"/>
    <property type="match status" value="1"/>
</dbReference>
<evidence type="ECO:0000256" key="9">
    <source>
        <dbReference type="ARBA" id="ARBA00023136"/>
    </source>
</evidence>
<dbReference type="InterPro" id="IPR001708">
    <property type="entry name" value="YidC/ALB3/OXA1/COX18"/>
</dbReference>
<gene>
    <name evidence="20" type="ORF">INP52_09820</name>
</gene>
<evidence type="ECO:0000256" key="18">
    <source>
        <dbReference type="SAM" id="Phobius"/>
    </source>
</evidence>
<dbReference type="AlphaFoldDB" id="A0A7S7M8Z4"/>
<dbReference type="GO" id="GO:0005886">
    <property type="term" value="C:plasma membrane"/>
    <property type="evidence" value="ECO:0007669"/>
    <property type="project" value="UniProtKB-SubCell"/>
</dbReference>
<dbReference type="EMBL" id="CP063767">
    <property type="protein sequence ID" value="QOY60652.1"/>
    <property type="molecule type" value="Genomic_DNA"/>
</dbReference>
<evidence type="ECO:0000256" key="16">
    <source>
        <dbReference type="RuleBase" id="RU003945"/>
    </source>
</evidence>
<sequence>MWEWFTNFLTMVLAGIQGIVGDWGLAVIILTFIIRLILTPLMNHSTKSTARMQVMQPKLQEIQERYADDPTRQSEEMRKAYADMHFNPIGGCLPIFLQMPIFFGLFSVIKQVPADASFFGILPSIAKSCADMVALGDWVAAAPYILFDVLFGVLTFIPMVLNNFAAQDSAQKSQTMTMGVVMSIMMLWFGWSVPSAVLLYYVTSSTWQVIQQKLITSKVMEKARADAEAEAANRPVEVDVVRREKKPRPHKKD</sequence>
<dbReference type="InterPro" id="IPR047196">
    <property type="entry name" value="YidC_ALB_C"/>
</dbReference>
<evidence type="ECO:0000256" key="15">
    <source>
        <dbReference type="ARBA" id="ARBA00033342"/>
    </source>
</evidence>
<dbReference type="InterPro" id="IPR028055">
    <property type="entry name" value="YidC/Oxa/ALB_C"/>
</dbReference>
<evidence type="ECO:0000256" key="6">
    <source>
        <dbReference type="ARBA" id="ARBA00022692"/>
    </source>
</evidence>
<evidence type="ECO:0000256" key="1">
    <source>
        <dbReference type="ARBA" id="ARBA00004651"/>
    </source>
</evidence>
<protein>
    <recommendedName>
        <fullName evidence="3">Membrane protein insertase YidC</fullName>
    </recommendedName>
    <alternativeName>
        <fullName evidence="15">Foldase YidC</fullName>
    </alternativeName>
    <alternativeName>
        <fullName evidence="14">Membrane integrase YidC</fullName>
    </alternativeName>
    <alternativeName>
        <fullName evidence="13">Membrane protein YidC</fullName>
    </alternativeName>
</protein>
<evidence type="ECO:0000256" key="3">
    <source>
        <dbReference type="ARBA" id="ARBA00015325"/>
    </source>
</evidence>
<feature type="transmembrane region" description="Helical" evidence="18">
    <location>
        <begin position="86"/>
        <end position="109"/>
    </location>
</feature>
<comment type="function">
    <text evidence="11">Required for the insertion and/or proper folding and/or complex formation of integral membrane proteins into the membrane. Involved in integration of membrane proteins that insert both dependently and independently of the Sec translocase complex, as well as at least some lipoproteins. Aids folding of multispanning membrane proteins.</text>
</comment>
<keyword evidence="6 16" id="KW-0812">Transmembrane</keyword>
<evidence type="ECO:0000256" key="17">
    <source>
        <dbReference type="SAM" id="MobiDB-lite"/>
    </source>
</evidence>
<evidence type="ECO:0000256" key="11">
    <source>
        <dbReference type="ARBA" id="ARBA00025034"/>
    </source>
</evidence>
<reference evidence="20 21" key="1">
    <citation type="submission" date="2020-10" db="EMBL/GenBank/DDBJ databases">
        <title>Olsenella immobilis sp.nov., isolated from the mud in a fermentation cellar used for the production of Chinese strong-flavoured liquor.</title>
        <authorList>
            <person name="Lu L."/>
        </authorList>
    </citation>
    <scope>NUCLEOTIDE SEQUENCE [LARGE SCALE GENOMIC DNA]</scope>
    <source>
        <strain evidence="20 21">LZLJ-2</strain>
    </source>
</reference>
<dbReference type="KEGG" id="tio:INP52_09820"/>
<keyword evidence="5" id="KW-1003">Cell membrane</keyword>
<dbReference type="Proteomes" id="UP000593735">
    <property type="component" value="Chromosome"/>
</dbReference>
<organism evidence="20 21">
    <name type="scientific">Thermophilibacter immobilis</name>
    <dbReference type="NCBI Taxonomy" id="2779519"/>
    <lineage>
        <taxon>Bacteria</taxon>
        <taxon>Bacillati</taxon>
        <taxon>Actinomycetota</taxon>
        <taxon>Coriobacteriia</taxon>
        <taxon>Coriobacteriales</taxon>
        <taxon>Atopobiaceae</taxon>
        <taxon>Thermophilibacter</taxon>
    </lineage>
</organism>
<dbReference type="GO" id="GO:0051205">
    <property type="term" value="P:protein insertion into membrane"/>
    <property type="evidence" value="ECO:0007669"/>
    <property type="project" value="TreeGrafter"/>
</dbReference>
<evidence type="ECO:0000259" key="19">
    <source>
        <dbReference type="Pfam" id="PF02096"/>
    </source>
</evidence>
<dbReference type="GO" id="GO:0032977">
    <property type="term" value="F:membrane insertase activity"/>
    <property type="evidence" value="ECO:0007669"/>
    <property type="project" value="InterPro"/>
</dbReference>
<keyword evidence="21" id="KW-1185">Reference proteome</keyword>
<comment type="subunit">
    <text evidence="12">Interacts with the Sec translocase complex via SecD. Specifically interacts with transmembrane segments of nascent integral membrane proteins during membrane integration.</text>
</comment>
<comment type="similarity">
    <text evidence="2">Belongs to the OXA1/ALB3/YidC family. Type 1 subfamily.</text>
</comment>
<keyword evidence="7" id="KW-0653">Protein transport</keyword>
<feature type="compositionally biased region" description="Basic residues" evidence="17">
    <location>
        <begin position="243"/>
        <end position="253"/>
    </location>
</feature>
<evidence type="ECO:0000256" key="2">
    <source>
        <dbReference type="ARBA" id="ARBA00010527"/>
    </source>
</evidence>
<evidence type="ECO:0000256" key="4">
    <source>
        <dbReference type="ARBA" id="ARBA00022448"/>
    </source>
</evidence>
<evidence type="ECO:0000256" key="13">
    <source>
        <dbReference type="ARBA" id="ARBA00031538"/>
    </source>
</evidence>
<evidence type="ECO:0000256" key="12">
    <source>
        <dbReference type="ARBA" id="ARBA00026028"/>
    </source>
</evidence>
<feature type="transmembrane region" description="Helical" evidence="18">
    <location>
        <begin position="141"/>
        <end position="165"/>
    </location>
</feature>
<evidence type="ECO:0000256" key="5">
    <source>
        <dbReference type="ARBA" id="ARBA00022475"/>
    </source>
</evidence>
<keyword evidence="4" id="KW-0813">Transport</keyword>
<evidence type="ECO:0000313" key="20">
    <source>
        <dbReference type="EMBL" id="QOY60652.1"/>
    </source>
</evidence>
<keyword evidence="9 18" id="KW-0472">Membrane</keyword>
<evidence type="ECO:0000256" key="7">
    <source>
        <dbReference type="ARBA" id="ARBA00022927"/>
    </source>
</evidence>
<keyword evidence="10" id="KW-0143">Chaperone</keyword>
<dbReference type="RefSeq" id="WP_194371304.1">
    <property type="nucleotide sequence ID" value="NZ_CP063767.1"/>
</dbReference>
<dbReference type="PANTHER" id="PTHR12428">
    <property type="entry name" value="OXA1"/>
    <property type="match status" value="1"/>
</dbReference>
<evidence type="ECO:0000256" key="14">
    <source>
        <dbReference type="ARBA" id="ARBA00033245"/>
    </source>
</evidence>
<keyword evidence="8 18" id="KW-1133">Transmembrane helix</keyword>
<dbReference type="CDD" id="cd20070">
    <property type="entry name" value="5TM_YidC_Alb3"/>
    <property type="match status" value="1"/>
</dbReference>
<accession>A0A7S7M8Z4</accession>
<comment type="subcellular location">
    <subcellularLocation>
        <location evidence="1">Cell membrane</location>
        <topology evidence="1">Multi-pass membrane protein</topology>
    </subcellularLocation>
    <subcellularLocation>
        <location evidence="16">Membrane</location>
        <topology evidence="16">Multi-pass membrane protein</topology>
    </subcellularLocation>
</comment>
<evidence type="ECO:0000256" key="8">
    <source>
        <dbReference type="ARBA" id="ARBA00022989"/>
    </source>
</evidence>
<proteinExistence type="inferred from homology"/>
<dbReference type="Pfam" id="PF02096">
    <property type="entry name" value="60KD_IMP"/>
    <property type="match status" value="1"/>
</dbReference>
<evidence type="ECO:0000256" key="10">
    <source>
        <dbReference type="ARBA" id="ARBA00023186"/>
    </source>
</evidence>
<dbReference type="NCBIfam" id="TIGR03592">
    <property type="entry name" value="yidC_oxa1_cterm"/>
    <property type="match status" value="1"/>
</dbReference>
<feature type="transmembrane region" description="Helical" evidence="18">
    <location>
        <begin position="12"/>
        <end position="38"/>
    </location>
</feature>
<dbReference type="GO" id="GO:0015031">
    <property type="term" value="P:protein transport"/>
    <property type="evidence" value="ECO:0007669"/>
    <property type="project" value="UniProtKB-KW"/>
</dbReference>